<accession>A0ABZ3F1A2</accession>
<evidence type="ECO:0000256" key="3">
    <source>
        <dbReference type="ARBA" id="ARBA00023274"/>
    </source>
</evidence>
<dbReference type="NCBIfam" id="TIGR00009">
    <property type="entry name" value="L28"/>
    <property type="match status" value="1"/>
</dbReference>
<dbReference type="HAMAP" id="MF_00373">
    <property type="entry name" value="Ribosomal_bL28"/>
    <property type="match status" value="1"/>
</dbReference>
<reference evidence="6 7" key="1">
    <citation type="submission" date="2024-02" db="EMBL/GenBank/DDBJ databases">
        <title>Bacterial strain from lacustrine sediment.</title>
        <authorList>
            <person name="Petit C."/>
            <person name="Fadhlaoui K."/>
        </authorList>
    </citation>
    <scope>NUCLEOTIDE SEQUENCE [LARGE SCALE GENOMIC DNA]</scope>
    <source>
        <strain evidence="6 7">IPX-CK</strain>
    </source>
</reference>
<dbReference type="Pfam" id="PF00830">
    <property type="entry name" value="Ribosomal_L28"/>
    <property type="match status" value="1"/>
</dbReference>
<evidence type="ECO:0000256" key="5">
    <source>
        <dbReference type="HAMAP-Rule" id="MF_00373"/>
    </source>
</evidence>
<keyword evidence="3 5" id="KW-0687">Ribonucleoprotein</keyword>
<dbReference type="GO" id="GO:0005840">
    <property type="term" value="C:ribosome"/>
    <property type="evidence" value="ECO:0007669"/>
    <property type="project" value="UniProtKB-KW"/>
</dbReference>
<dbReference type="InterPro" id="IPR050096">
    <property type="entry name" value="Bacterial_rp_bL28"/>
</dbReference>
<evidence type="ECO:0000313" key="7">
    <source>
        <dbReference type="Proteomes" id="UP001451571"/>
    </source>
</evidence>
<dbReference type="PANTHER" id="PTHR39080">
    <property type="entry name" value="50S RIBOSOMAL PROTEIN L28"/>
    <property type="match status" value="1"/>
</dbReference>
<organism evidence="6 7">
    <name type="scientific">Kineothrix sedimenti</name>
    <dbReference type="NCBI Taxonomy" id="3123317"/>
    <lineage>
        <taxon>Bacteria</taxon>
        <taxon>Bacillati</taxon>
        <taxon>Bacillota</taxon>
        <taxon>Clostridia</taxon>
        <taxon>Lachnospirales</taxon>
        <taxon>Lachnospiraceae</taxon>
        <taxon>Kineothrix</taxon>
    </lineage>
</organism>
<gene>
    <name evidence="5 6" type="primary">rpmB</name>
    <name evidence="6" type="ORF">V6984_06345</name>
</gene>
<dbReference type="Gene3D" id="2.30.170.40">
    <property type="entry name" value="Ribosomal protein L28/L24"/>
    <property type="match status" value="1"/>
</dbReference>
<evidence type="ECO:0000313" key="6">
    <source>
        <dbReference type="EMBL" id="XAH75373.1"/>
    </source>
</evidence>
<dbReference type="EMBL" id="CP146256">
    <property type="protein sequence ID" value="XAH75373.1"/>
    <property type="molecule type" value="Genomic_DNA"/>
</dbReference>
<dbReference type="RefSeq" id="WP_342758934.1">
    <property type="nucleotide sequence ID" value="NZ_CP146256.1"/>
</dbReference>
<name>A0ABZ3F1A2_9FIRM</name>
<evidence type="ECO:0000256" key="1">
    <source>
        <dbReference type="ARBA" id="ARBA00008760"/>
    </source>
</evidence>
<dbReference type="InterPro" id="IPR001383">
    <property type="entry name" value="Ribosomal_bL28_bact-type"/>
</dbReference>
<dbReference type="InterPro" id="IPR034704">
    <property type="entry name" value="Ribosomal_bL28/bL31-like_sf"/>
</dbReference>
<dbReference type="PANTHER" id="PTHR39080:SF1">
    <property type="entry name" value="LARGE RIBOSOMAL SUBUNIT PROTEIN BL28A"/>
    <property type="match status" value="1"/>
</dbReference>
<evidence type="ECO:0000256" key="4">
    <source>
        <dbReference type="ARBA" id="ARBA00035174"/>
    </source>
</evidence>
<dbReference type="Proteomes" id="UP001451571">
    <property type="component" value="Chromosome"/>
</dbReference>
<proteinExistence type="inferred from homology"/>
<dbReference type="InterPro" id="IPR026569">
    <property type="entry name" value="Ribosomal_bL28"/>
</dbReference>
<protein>
    <recommendedName>
        <fullName evidence="4 5">Large ribosomal subunit protein bL28</fullName>
    </recommendedName>
</protein>
<evidence type="ECO:0000256" key="2">
    <source>
        <dbReference type="ARBA" id="ARBA00022980"/>
    </source>
</evidence>
<keyword evidence="2 5" id="KW-0689">Ribosomal protein</keyword>
<comment type="similarity">
    <text evidence="1 5">Belongs to the bacterial ribosomal protein bL28 family.</text>
</comment>
<dbReference type="SUPFAM" id="SSF143800">
    <property type="entry name" value="L28p-like"/>
    <property type="match status" value="1"/>
</dbReference>
<dbReference type="InterPro" id="IPR037147">
    <property type="entry name" value="Ribosomal_bL28_sf"/>
</dbReference>
<sequence>MAKCRYTGKSVMFGNKVSHSNRKTKHMQKVNMKRVKAIENGTIKKVWVSTSALKSGLVKRV</sequence>
<keyword evidence="7" id="KW-1185">Reference proteome</keyword>